<evidence type="ECO:0000256" key="3">
    <source>
        <dbReference type="ARBA" id="ARBA00022630"/>
    </source>
</evidence>
<protein>
    <recommendedName>
        <fullName evidence="7">NADH:flavin oxidoreductase/NADH oxidase N-terminal domain-containing protein</fullName>
    </recommendedName>
</protein>
<keyword evidence="6" id="KW-0812">Transmembrane</keyword>
<dbReference type="Gene3D" id="3.20.20.70">
    <property type="entry name" value="Aldolase class I"/>
    <property type="match status" value="1"/>
</dbReference>
<dbReference type="GO" id="GO:0031408">
    <property type="term" value="P:oxylipin biosynthetic process"/>
    <property type="evidence" value="ECO:0007669"/>
    <property type="project" value="TreeGrafter"/>
</dbReference>
<dbReference type="InterPro" id="IPR045247">
    <property type="entry name" value="Oye-like"/>
</dbReference>
<gene>
    <name evidence="8" type="ORF">F3Y22_tig00110339pilonHSYRG00235</name>
</gene>
<keyword evidence="3" id="KW-0285">Flavoprotein</keyword>
<keyword evidence="9" id="KW-1185">Reference proteome</keyword>
<evidence type="ECO:0000313" key="8">
    <source>
        <dbReference type="EMBL" id="KAE8708494.1"/>
    </source>
</evidence>
<comment type="caution">
    <text evidence="8">The sequence shown here is derived from an EMBL/GenBank/DDBJ whole genome shotgun (WGS) entry which is preliminary data.</text>
</comment>
<comment type="cofactor">
    <cofactor evidence="1">
        <name>FMN</name>
        <dbReference type="ChEBI" id="CHEBI:58210"/>
    </cofactor>
</comment>
<accession>A0A6A3AUT8</accession>
<dbReference type="SUPFAM" id="SSF51395">
    <property type="entry name" value="FMN-linked oxidoreductases"/>
    <property type="match status" value="1"/>
</dbReference>
<dbReference type="GO" id="GO:0010181">
    <property type="term" value="F:FMN binding"/>
    <property type="evidence" value="ECO:0007669"/>
    <property type="project" value="InterPro"/>
</dbReference>
<keyword evidence="6" id="KW-1133">Transmembrane helix</keyword>
<sequence length="455" mass="51514">MFIYQVLNEANAHGSRINNLRQFHVSQRNQTAATMLEPARNHGEEETRRRNFFFALWKVAFDLLIFFFLGSGSRKFKFEEMAERALTCVHSLRERLDSTLAAHRNEILALLARIEEEPASSLGIVPHKGHDSLEVNEDMQSALAHQWCMIMMCTAKNEEALQIEPHFAAKRRRKVNNDRIPISRSPYVVLSLQDGKVEPFSQGGSGAYDEIQGVEWNARAGVEAWKPIVDAVHAKGGIIFRQLWHVGRASHSVYQPGGVASISSTDKLISDRWGILMRDGSYGIYPKPRPLETSEIPEVVEYYCKAALNSIRAYAQNVMEKGSYLVQLVDPVDYLKRDMSWKRFAVVTQDLLAIGRHVFPASYKRLHVPCTSQHAGHPRPSESIRGHPTEAIRTSYARASEGNRASYARESEGSRARVGLPEYMGTYKVARRAWRPMCCDVHGHATRSFSLFEQG</sequence>
<reference evidence="8" key="1">
    <citation type="submission" date="2019-09" db="EMBL/GenBank/DDBJ databases">
        <title>Draft genome information of white flower Hibiscus syriacus.</title>
        <authorList>
            <person name="Kim Y.-M."/>
        </authorList>
    </citation>
    <scope>NUCLEOTIDE SEQUENCE [LARGE SCALE GENOMIC DNA]</scope>
    <source>
        <strain evidence="8">YM2019G1</strain>
    </source>
</reference>
<keyword evidence="5" id="KW-0521">NADP</keyword>
<evidence type="ECO:0000256" key="2">
    <source>
        <dbReference type="ARBA" id="ARBA00005979"/>
    </source>
</evidence>
<keyword evidence="6" id="KW-0472">Membrane</keyword>
<evidence type="ECO:0000256" key="1">
    <source>
        <dbReference type="ARBA" id="ARBA00001917"/>
    </source>
</evidence>
<evidence type="ECO:0000259" key="7">
    <source>
        <dbReference type="Pfam" id="PF00724"/>
    </source>
</evidence>
<feature type="domain" description="NADH:flavin oxidoreductase/NADH oxidase N-terminal" evidence="7">
    <location>
        <begin position="218"/>
        <end position="326"/>
    </location>
</feature>
<evidence type="ECO:0000256" key="5">
    <source>
        <dbReference type="ARBA" id="ARBA00022857"/>
    </source>
</evidence>
<organism evidence="8 9">
    <name type="scientific">Hibiscus syriacus</name>
    <name type="common">Rose of Sharon</name>
    <dbReference type="NCBI Taxonomy" id="106335"/>
    <lineage>
        <taxon>Eukaryota</taxon>
        <taxon>Viridiplantae</taxon>
        <taxon>Streptophyta</taxon>
        <taxon>Embryophyta</taxon>
        <taxon>Tracheophyta</taxon>
        <taxon>Spermatophyta</taxon>
        <taxon>Magnoliopsida</taxon>
        <taxon>eudicotyledons</taxon>
        <taxon>Gunneridae</taxon>
        <taxon>Pentapetalae</taxon>
        <taxon>rosids</taxon>
        <taxon>malvids</taxon>
        <taxon>Malvales</taxon>
        <taxon>Malvaceae</taxon>
        <taxon>Malvoideae</taxon>
        <taxon>Hibiscus</taxon>
    </lineage>
</organism>
<dbReference type="PANTHER" id="PTHR22893">
    <property type="entry name" value="NADH OXIDOREDUCTASE-RELATED"/>
    <property type="match status" value="1"/>
</dbReference>
<dbReference type="GO" id="GO:0009695">
    <property type="term" value="P:jasmonic acid biosynthetic process"/>
    <property type="evidence" value="ECO:0007669"/>
    <property type="project" value="TreeGrafter"/>
</dbReference>
<comment type="similarity">
    <text evidence="2">Belongs to the NADH:flavin oxidoreductase/NADH oxidase family.</text>
</comment>
<dbReference type="EMBL" id="VEPZ02000941">
    <property type="protein sequence ID" value="KAE8708494.1"/>
    <property type="molecule type" value="Genomic_DNA"/>
</dbReference>
<keyword evidence="4" id="KW-0288">FMN</keyword>
<proteinExistence type="inferred from homology"/>
<dbReference type="GO" id="GO:0016629">
    <property type="term" value="F:12-oxophytodienoate reductase activity"/>
    <property type="evidence" value="ECO:0007669"/>
    <property type="project" value="TreeGrafter"/>
</dbReference>
<evidence type="ECO:0000256" key="4">
    <source>
        <dbReference type="ARBA" id="ARBA00022643"/>
    </source>
</evidence>
<evidence type="ECO:0000256" key="6">
    <source>
        <dbReference type="SAM" id="Phobius"/>
    </source>
</evidence>
<feature type="transmembrane region" description="Helical" evidence="6">
    <location>
        <begin position="52"/>
        <end position="71"/>
    </location>
</feature>
<dbReference type="InterPro" id="IPR013785">
    <property type="entry name" value="Aldolase_TIM"/>
</dbReference>
<evidence type="ECO:0000313" key="9">
    <source>
        <dbReference type="Proteomes" id="UP000436088"/>
    </source>
</evidence>
<dbReference type="Proteomes" id="UP000436088">
    <property type="component" value="Unassembled WGS sequence"/>
</dbReference>
<dbReference type="InterPro" id="IPR001155">
    <property type="entry name" value="OxRdtase_FMN_N"/>
</dbReference>
<name>A0A6A3AUT8_HIBSY</name>
<dbReference type="GO" id="GO:0005777">
    <property type="term" value="C:peroxisome"/>
    <property type="evidence" value="ECO:0007669"/>
    <property type="project" value="TreeGrafter"/>
</dbReference>
<dbReference type="PANTHER" id="PTHR22893:SF112">
    <property type="entry name" value="12-OXOPHYTODIENOATE REDUCTASE 3"/>
    <property type="match status" value="1"/>
</dbReference>
<dbReference type="Pfam" id="PF00724">
    <property type="entry name" value="Oxidored_FMN"/>
    <property type="match status" value="1"/>
</dbReference>
<dbReference type="AlphaFoldDB" id="A0A6A3AUT8"/>